<keyword evidence="6" id="KW-1185">Reference proteome</keyword>
<feature type="compositionally biased region" description="Acidic residues" evidence="3">
    <location>
        <begin position="750"/>
        <end position="766"/>
    </location>
</feature>
<evidence type="ECO:0000256" key="2">
    <source>
        <dbReference type="PROSITE-ProRule" id="PRU00192"/>
    </source>
</evidence>
<feature type="region of interest" description="Disordered" evidence="3">
    <location>
        <begin position="422"/>
        <end position="482"/>
    </location>
</feature>
<feature type="region of interest" description="Disordered" evidence="3">
    <location>
        <begin position="506"/>
        <end position="589"/>
    </location>
</feature>
<feature type="compositionally biased region" description="Polar residues" evidence="3">
    <location>
        <begin position="8"/>
        <end position="20"/>
    </location>
</feature>
<dbReference type="InterPro" id="IPR001452">
    <property type="entry name" value="SH3_domain"/>
</dbReference>
<feature type="compositionally biased region" description="Low complexity" evidence="3">
    <location>
        <begin position="438"/>
        <end position="464"/>
    </location>
</feature>
<dbReference type="InterPro" id="IPR036028">
    <property type="entry name" value="SH3-like_dom_sf"/>
</dbReference>
<name>A0A6A4IAE8_9AGAR</name>
<feature type="compositionally biased region" description="Low complexity" evidence="3">
    <location>
        <begin position="509"/>
        <end position="530"/>
    </location>
</feature>
<sequence>MMGENHAAESNQSLTVSIGNSSPAVPGFPSPSSSFLPPPTIAPTEFARVDDKRRDRKNSKPRILRCQQLPPPLSLLRLLRQISLHRPRSLDAPVIELPKDLPTDDHGKSLNLAFAAAAASTPPSSIFNPKPTSSRTPSNPPTPSSPSFQFSASRKNPNRDSTMSTFSASSAASVDSASSLKSTRPAPPSPAMSRRTSGTGFIATSPLAERFSSGSGAGPTLGRSNSSSRSPQIPSMSSNPYRFSSPALRRDSSSMSIPAPLPLTPVPGSAALPPDSSSLGSAASIASSSLSSAGLRTATTASVLLTGMSKGKSIGVTSMRRPIKIRDFAYAPPEGYWMSNDFDLDLDSDPRFFGLGIDGKGLHVPTPNRVKVLNKALLTATSPTTSATIVNANNAAYAAWKVEYKQGRKDHKAAMKHRAKQLKEAKRQRERARYSMNSVRSVGSTHSTTSTSSVSSTSSRSDVSESAEGEDDDEDDDGMGGWAGFKFGLGRLSQSWGFGNISGPGGAGSSSTLNSNNTSTTANKTSSSSSAFPSRSELERNFGFESEPESYNANSAVGAPSSDSSSHSSHSTDTDTDTEGEGEDDEFHDAPESHFHLHRHLDLDLGLDSPSPLDYDRQYSYDEYGAIPNSAYPSASPYPSSNDGYGYGYGYADNNDSSLNGDSLLPGLYRALYTFEPEGPSEMRLVEGEIVKVIGRGGGGGGWAVVLDKYADGAGSGENGSTTPNATSTSTIKYALVPESYLELVQLDEPVPEAVDDALDSAEAGEEENRKDRSAEAGAQQKTPTLGL</sequence>
<feature type="compositionally biased region" description="Basic residues" evidence="3">
    <location>
        <begin position="54"/>
        <end position="63"/>
    </location>
</feature>
<evidence type="ECO:0000313" key="5">
    <source>
        <dbReference type="EMBL" id="KAE9405754.1"/>
    </source>
</evidence>
<protein>
    <recommendedName>
        <fullName evidence="4">SH3 domain-containing protein</fullName>
    </recommendedName>
</protein>
<feature type="compositionally biased region" description="Acidic residues" evidence="3">
    <location>
        <begin position="465"/>
        <end position="478"/>
    </location>
</feature>
<feature type="compositionally biased region" description="Low complexity" evidence="3">
    <location>
        <begin position="561"/>
        <end position="571"/>
    </location>
</feature>
<feature type="region of interest" description="Disordered" evidence="3">
    <location>
        <begin position="1"/>
        <end position="66"/>
    </location>
</feature>
<feature type="compositionally biased region" description="Acidic residues" evidence="3">
    <location>
        <begin position="574"/>
        <end position="587"/>
    </location>
</feature>
<accession>A0A6A4IAE8</accession>
<evidence type="ECO:0000256" key="1">
    <source>
        <dbReference type="ARBA" id="ARBA00022443"/>
    </source>
</evidence>
<dbReference type="SUPFAM" id="SSF50044">
    <property type="entry name" value="SH3-domain"/>
    <property type="match status" value="1"/>
</dbReference>
<dbReference type="Proteomes" id="UP000799118">
    <property type="component" value="Unassembled WGS sequence"/>
</dbReference>
<feature type="compositionally biased region" description="Low complexity" evidence="3">
    <location>
        <begin position="223"/>
        <end position="239"/>
    </location>
</feature>
<feature type="region of interest" description="Disordered" evidence="3">
    <location>
        <begin position="748"/>
        <end position="788"/>
    </location>
</feature>
<dbReference type="SMART" id="SM00326">
    <property type="entry name" value="SH3"/>
    <property type="match status" value="1"/>
</dbReference>
<keyword evidence="1 2" id="KW-0728">SH3 domain</keyword>
<dbReference type="Gene3D" id="2.30.30.40">
    <property type="entry name" value="SH3 Domains"/>
    <property type="match status" value="1"/>
</dbReference>
<feature type="compositionally biased region" description="Low complexity" evidence="3">
    <location>
        <begin position="161"/>
        <end position="184"/>
    </location>
</feature>
<reference evidence="5" key="1">
    <citation type="journal article" date="2019" name="Environ. Microbiol.">
        <title>Fungal ecological strategies reflected in gene transcription - a case study of two litter decomposers.</title>
        <authorList>
            <person name="Barbi F."/>
            <person name="Kohler A."/>
            <person name="Barry K."/>
            <person name="Baskaran P."/>
            <person name="Daum C."/>
            <person name="Fauchery L."/>
            <person name="Ihrmark K."/>
            <person name="Kuo A."/>
            <person name="LaButti K."/>
            <person name="Lipzen A."/>
            <person name="Morin E."/>
            <person name="Grigoriev I.V."/>
            <person name="Henrissat B."/>
            <person name="Lindahl B."/>
            <person name="Martin F."/>
        </authorList>
    </citation>
    <scope>NUCLEOTIDE SEQUENCE</scope>
    <source>
        <strain evidence="5">JB14</strain>
    </source>
</reference>
<dbReference type="PROSITE" id="PS50002">
    <property type="entry name" value="SH3"/>
    <property type="match status" value="1"/>
</dbReference>
<evidence type="ECO:0000259" key="4">
    <source>
        <dbReference type="PROSITE" id="PS50002"/>
    </source>
</evidence>
<feature type="compositionally biased region" description="Basic and acidic residues" evidence="3">
    <location>
        <begin position="422"/>
        <end position="433"/>
    </location>
</feature>
<dbReference type="OrthoDB" id="19092at2759"/>
<dbReference type="CDD" id="cd00174">
    <property type="entry name" value="SH3"/>
    <property type="match status" value="1"/>
</dbReference>
<feature type="compositionally biased region" description="Low complexity" evidence="3">
    <location>
        <begin position="21"/>
        <end position="35"/>
    </location>
</feature>
<dbReference type="EMBL" id="ML769407">
    <property type="protein sequence ID" value="KAE9405754.1"/>
    <property type="molecule type" value="Genomic_DNA"/>
</dbReference>
<evidence type="ECO:0000256" key="3">
    <source>
        <dbReference type="SAM" id="MobiDB-lite"/>
    </source>
</evidence>
<dbReference type="AlphaFoldDB" id="A0A6A4IAE8"/>
<feature type="region of interest" description="Disordered" evidence="3">
    <location>
        <begin position="120"/>
        <end position="261"/>
    </location>
</feature>
<gene>
    <name evidence="5" type="ORF">BT96DRAFT_1015463</name>
</gene>
<proteinExistence type="predicted"/>
<feature type="domain" description="SH3" evidence="4">
    <location>
        <begin position="664"/>
        <end position="747"/>
    </location>
</feature>
<evidence type="ECO:0000313" key="6">
    <source>
        <dbReference type="Proteomes" id="UP000799118"/>
    </source>
</evidence>
<organism evidence="5 6">
    <name type="scientific">Gymnopus androsaceus JB14</name>
    <dbReference type="NCBI Taxonomy" id="1447944"/>
    <lineage>
        <taxon>Eukaryota</taxon>
        <taxon>Fungi</taxon>
        <taxon>Dikarya</taxon>
        <taxon>Basidiomycota</taxon>
        <taxon>Agaricomycotina</taxon>
        <taxon>Agaricomycetes</taxon>
        <taxon>Agaricomycetidae</taxon>
        <taxon>Agaricales</taxon>
        <taxon>Marasmiineae</taxon>
        <taxon>Omphalotaceae</taxon>
        <taxon>Gymnopus</taxon>
    </lineage>
</organism>